<keyword evidence="3" id="KW-1003">Cell membrane</keyword>
<comment type="subcellular location">
    <subcellularLocation>
        <location evidence="1 7">Cell membrane</location>
        <topology evidence="1 7">Multi-pass membrane protein</topology>
    </subcellularLocation>
</comment>
<feature type="transmembrane region" description="Helical" evidence="7">
    <location>
        <begin position="214"/>
        <end position="235"/>
    </location>
</feature>
<dbReference type="Gene3D" id="1.10.3720.10">
    <property type="entry name" value="MetI-like"/>
    <property type="match status" value="1"/>
</dbReference>
<sequence length="300" mass="32587">MTTLAVGERPSLRDSVAFDAVICISPAILLLVAMTLLPLAAVVVLSVTDYQLGGTDIHFIGIENFMRIGESDDAGRAILNTLRFTALVVPASVAIGLVLALLVSARGRLRRAYELLLFLPLTATMTVMAIVWSLLLHGQIGPINVALKAMGLAPIEFLSNVELVLPSLALIAVWQQSSFCFVVFLAGLSAIPTEVYEAAALDRVGSGWERFRRITWPLLAPTTVVVLLLTTIKAFQVFDLVAVLTQGGPQGATDVLLYETYLQAFSYFRIGYGSALIMLFIAFVGIVSTLQMWFARRRQP</sequence>
<evidence type="ECO:0000256" key="6">
    <source>
        <dbReference type="ARBA" id="ARBA00023136"/>
    </source>
</evidence>
<keyword evidence="6 7" id="KW-0472">Membrane</keyword>
<dbReference type="Proteomes" id="UP000248925">
    <property type="component" value="Unassembled WGS sequence"/>
</dbReference>
<evidence type="ECO:0000313" key="9">
    <source>
        <dbReference type="EMBL" id="PZM12878.1"/>
    </source>
</evidence>
<name>A0A2W4CPI4_9HYPH</name>
<organism evidence="9 10">
    <name type="scientific">Rhizobium tubonense</name>
    <dbReference type="NCBI Taxonomy" id="484088"/>
    <lineage>
        <taxon>Bacteria</taxon>
        <taxon>Pseudomonadati</taxon>
        <taxon>Pseudomonadota</taxon>
        <taxon>Alphaproteobacteria</taxon>
        <taxon>Hyphomicrobiales</taxon>
        <taxon>Rhizobiaceae</taxon>
        <taxon>Rhizobium/Agrobacterium group</taxon>
        <taxon>Rhizobium</taxon>
    </lineage>
</organism>
<dbReference type="EMBL" id="PCDP01000036">
    <property type="protein sequence ID" value="PZM12878.1"/>
    <property type="molecule type" value="Genomic_DNA"/>
</dbReference>
<dbReference type="InterPro" id="IPR035906">
    <property type="entry name" value="MetI-like_sf"/>
</dbReference>
<feature type="domain" description="ABC transmembrane type-1" evidence="8">
    <location>
        <begin position="78"/>
        <end position="291"/>
    </location>
</feature>
<keyword evidence="4 7" id="KW-0812">Transmembrane</keyword>
<keyword evidence="10" id="KW-1185">Reference proteome</keyword>
<comment type="similarity">
    <text evidence="7">Belongs to the binding-protein-dependent transport system permease family.</text>
</comment>
<dbReference type="CDD" id="cd06261">
    <property type="entry name" value="TM_PBP2"/>
    <property type="match status" value="1"/>
</dbReference>
<keyword evidence="5 7" id="KW-1133">Transmembrane helix</keyword>
<evidence type="ECO:0000256" key="4">
    <source>
        <dbReference type="ARBA" id="ARBA00022692"/>
    </source>
</evidence>
<dbReference type="PROSITE" id="PS50928">
    <property type="entry name" value="ABC_TM1"/>
    <property type="match status" value="1"/>
</dbReference>
<dbReference type="PANTHER" id="PTHR30193">
    <property type="entry name" value="ABC TRANSPORTER PERMEASE PROTEIN"/>
    <property type="match status" value="1"/>
</dbReference>
<evidence type="ECO:0000256" key="5">
    <source>
        <dbReference type="ARBA" id="ARBA00022989"/>
    </source>
</evidence>
<dbReference type="AlphaFoldDB" id="A0A2W4CPI4"/>
<protein>
    <submittedName>
        <fullName evidence="9">ABC transporter permease</fullName>
    </submittedName>
</protein>
<dbReference type="InterPro" id="IPR051393">
    <property type="entry name" value="ABC_transporter_permease"/>
</dbReference>
<comment type="caution">
    <text evidence="9">The sequence shown here is derived from an EMBL/GenBank/DDBJ whole genome shotgun (WGS) entry which is preliminary data.</text>
</comment>
<dbReference type="RefSeq" id="WP_111161073.1">
    <property type="nucleotide sequence ID" value="NZ_PCDP01000036.1"/>
</dbReference>
<keyword evidence="2 7" id="KW-0813">Transport</keyword>
<dbReference type="GO" id="GO:0005886">
    <property type="term" value="C:plasma membrane"/>
    <property type="evidence" value="ECO:0007669"/>
    <property type="project" value="UniProtKB-SubCell"/>
</dbReference>
<evidence type="ECO:0000256" key="7">
    <source>
        <dbReference type="RuleBase" id="RU363032"/>
    </source>
</evidence>
<evidence type="ECO:0000259" key="8">
    <source>
        <dbReference type="PROSITE" id="PS50928"/>
    </source>
</evidence>
<dbReference type="GO" id="GO:0055085">
    <property type="term" value="P:transmembrane transport"/>
    <property type="evidence" value="ECO:0007669"/>
    <property type="project" value="InterPro"/>
</dbReference>
<dbReference type="PANTHER" id="PTHR30193:SF37">
    <property type="entry name" value="INNER MEMBRANE ABC TRANSPORTER PERMEASE PROTEIN YCJO"/>
    <property type="match status" value="1"/>
</dbReference>
<evidence type="ECO:0000313" key="10">
    <source>
        <dbReference type="Proteomes" id="UP000248925"/>
    </source>
</evidence>
<dbReference type="InterPro" id="IPR000515">
    <property type="entry name" value="MetI-like"/>
</dbReference>
<feature type="transmembrane region" description="Helical" evidence="7">
    <location>
        <begin position="270"/>
        <end position="294"/>
    </location>
</feature>
<evidence type="ECO:0000256" key="3">
    <source>
        <dbReference type="ARBA" id="ARBA00022475"/>
    </source>
</evidence>
<dbReference type="OrthoDB" id="7939379at2"/>
<accession>A0A2W4CPI4</accession>
<proteinExistence type="inferred from homology"/>
<reference evidence="9 10" key="1">
    <citation type="journal article" date="2018" name="Sci. Rep.">
        <title>Rhizobium tumorigenes sp. nov., a novel plant tumorigenic bacterium isolated from cane gall tumors on thornless blackberry.</title>
        <authorList>
            <person name="Kuzmanovi N."/>
            <person name="Smalla K."/>
            <person name="Gronow S."/>
            <person name="PuBawska J."/>
        </authorList>
    </citation>
    <scope>NUCLEOTIDE SEQUENCE [LARGE SCALE GENOMIC DNA]</scope>
    <source>
        <strain evidence="9 10">CCBAU 85046</strain>
    </source>
</reference>
<dbReference type="SUPFAM" id="SSF161098">
    <property type="entry name" value="MetI-like"/>
    <property type="match status" value="1"/>
</dbReference>
<dbReference type="Pfam" id="PF00528">
    <property type="entry name" value="BPD_transp_1"/>
    <property type="match status" value="1"/>
</dbReference>
<feature type="transmembrane region" description="Helical" evidence="7">
    <location>
        <begin position="115"/>
        <end position="135"/>
    </location>
</feature>
<feature type="transmembrane region" description="Helical" evidence="7">
    <location>
        <begin position="84"/>
        <end position="103"/>
    </location>
</feature>
<evidence type="ECO:0000256" key="1">
    <source>
        <dbReference type="ARBA" id="ARBA00004651"/>
    </source>
</evidence>
<evidence type="ECO:0000256" key="2">
    <source>
        <dbReference type="ARBA" id="ARBA00022448"/>
    </source>
</evidence>
<feature type="transmembrane region" description="Helical" evidence="7">
    <location>
        <begin position="21"/>
        <end position="45"/>
    </location>
</feature>
<gene>
    <name evidence="9" type="ORF">CPY51_15110</name>
</gene>